<organism evidence="2 3">
    <name type="scientific">Paspalum vaginatum</name>
    <name type="common">seashore paspalum</name>
    <dbReference type="NCBI Taxonomy" id="158149"/>
    <lineage>
        <taxon>Eukaryota</taxon>
        <taxon>Viridiplantae</taxon>
        <taxon>Streptophyta</taxon>
        <taxon>Embryophyta</taxon>
        <taxon>Tracheophyta</taxon>
        <taxon>Spermatophyta</taxon>
        <taxon>Magnoliopsida</taxon>
        <taxon>Liliopsida</taxon>
        <taxon>Poales</taxon>
        <taxon>Poaceae</taxon>
        <taxon>PACMAD clade</taxon>
        <taxon>Panicoideae</taxon>
        <taxon>Andropogonodae</taxon>
        <taxon>Paspaleae</taxon>
        <taxon>Paspalinae</taxon>
        <taxon>Paspalum</taxon>
    </lineage>
</organism>
<sequence>MARRPVPCPERLRLTVCGSVFSFLSLFLLFFHQGSGPVVCSSGTVFVIGASYQALFEVVVARCYLEYAAFVTEVADDGTVLCGVELVLPASSSCGGPSTVFFWVSVDAGASSAYEQEALQAISYLQTVYALLVVDYSFQGLVLYRWVACAAVSVGARAARLANLLCGPSDVVALPREEVVSQCRSFLSEVESLSVFV</sequence>
<keyword evidence="1" id="KW-1133">Transmembrane helix</keyword>
<feature type="transmembrane region" description="Helical" evidence="1">
    <location>
        <begin position="12"/>
        <end position="31"/>
    </location>
</feature>
<accession>A0A9W8CG73</accession>
<dbReference type="EMBL" id="MU629509">
    <property type="protein sequence ID" value="KAJ1256466.1"/>
    <property type="molecule type" value="Genomic_DNA"/>
</dbReference>
<protein>
    <submittedName>
        <fullName evidence="2">Uncharacterized protein</fullName>
    </submittedName>
</protein>
<evidence type="ECO:0000313" key="2">
    <source>
        <dbReference type="EMBL" id="KAJ1256466.1"/>
    </source>
</evidence>
<gene>
    <name evidence="2" type="ORF">BS78_K019200</name>
</gene>
<keyword evidence="1" id="KW-0472">Membrane</keyword>
<name>A0A9W8CG73_9POAL</name>
<evidence type="ECO:0000313" key="3">
    <source>
        <dbReference type="Proteomes" id="UP001164776"/>
    </source>
</evidence>
<reference evidence="2 3" key="1">
    <citation type="submission" date="2022-10" db="EMBL/GenBank/DDBJ databases">
        <title>WGS assembly of Paspalum vaginatum 540-79.</title>
        <authorList>
            <person name="Sun G."/>
            <person name="Wase N."/>
            <person name="Shu S."/>
            <person name="Jenkins J."/>
            <person name="Zhou B."/>
            <person name="Torres-Rodriguez J."/>
            <person name="Chen C."/>
            <person name="Sandor L."/>
            <person name="Plott C."/>
            <person name="Yoshinga Y."/>
            <person name="Daum C."/>
            <person name="Qi P."/>
            <person name="Barry K."/>
            <person name="Lipzen A."/>
            <person name="Berry L."/>
            <person name="Pedersen C."/>
            <person name="Gottilla T."/>
            <person name="Foltz A."/>
            <person name="Yu H."/>
            <person name="O'Malley R."/>
            <person name="Zhang C."/>
            <person name="Devos K."/>
            <person name="Sigmon B."/>
            <person name="Yu B."/>
            <person name="Obata T."/>
            <person name="Schmutz J."/>
            <person name="Schnable J."/>
        </authorList>
    </citation>
    <scope>NUCLEOTIDE SEQUENCE [LARGE SCALE GENOMIC DNA]</scope>
    <source>
        <strain evidence="3">cv. 540-79</strain>
    </source>
</reference>
<dbReference type="OrthoDB" id="691068at2759"/>
<proteinExistence type="predicted"/>
<keyword evidence="1" id="KW-0812">Transmembrane</keyword>
<dbReference type="AlphaFoldDB" id="A0A9W8CG73"/>
<dbReference type="Proteomes" id="UP001164776">
    <property type="component" value="Unassembled WGS sequence"/>
</dbReference>
<keyword evidence="3" id="KW-1185">Reference proteome</keyword>
<evidence type="ECO:0000256" key="1">
    <source>
        <dbReference type="SAM" id="Phobius"/>
    </source>
</evidence>
<comment type="caution">
    <text evidence="2">The sequence shown here is derived from an EMBL/GenBank/DDBJ whole genome shotgun (WGS) entry which is preliminary data.</text>
</comment>